<name>A0A1B1UTD5_9BRAD</name>
<dbReference type="EMBL" id="CP016428">
    <property type="protein sequence ID" value="ANW06065.1"/>
    <property type="molecule type" value="Genomic_DNA"/>
</dbReference>
<proteinExistence type="predicted"/>
<dbReference type="RefSeq" id="WP_065733175.1">
    <property type="nucleotide sequence ID" value="NZ_CP016428.1"/>
</dbReference>
<sequence>MSVSRKRFRIEQAILGDTPIVMPAVEGGEIGPMHREIMAELRAIRAQMAGFGHARAASTEGADMIREVAESHALLETYRAQIEQCEKLKVELDLIHDAINRTKREIATLHGKSFDGQEMAKVNGELGAVVGGTEQATQQILEATEAIDQAATALSKNISPDQQKLLSEDIQERVVSIFEACNFQDLTGQRISKVMTTMKFIEQHIYTMMDIWGGVDAIKAHAQPIVDTREGDAKLLNGPKLDGDAGHASQDDIDALFD</sequence>
<reference evidence="1 2" key="1">
    <citation type="submission" date="2016-07" db="EMBL/GenBank/DDBJ databases">
        <title>Complete genome sequence of Bradyrhizobium icense LMTR 13T, a potential inoculant strain isolated from lima bean (Phaseolus lunatus) in Peru.</title>
        <authorList>
            <person name="Ormeno-Orrillo E."/>
            <person name="Duran D."/>
            <person name="Rogel M.A."/>
            <person name="Rey L."/>
            <person name="Imperial J."/>
            <person name="Ruiz-Argueso T."/>
            <person name="Martinez-Romero E."/>
        </authorList>
    </citation>
    <scope>NUCLEOTIDE SEQUENCE [LARGE SCALE GENOMIC DNA]</scope>
    <source>
        <strain evidence="1 2">LMTR 13</strain>
    </source>
</reference>
<keyword evidence="2" id="KW-1185">Reference proteome</keyword>
<dbReference type="Pfam" id="PF04344">
    <property type="entry name" value="CheZ"/>
    <property type="match status" value="1"/>
</dbReference>
<protein>
    <submittedName>
        <fullName evidence="1">Chemotaxis protein</fullName>
    </submittedName>
</protein>
<accession>A0A1B1UTD5</accession>
<dbReference type="OrthoDB" id="5455460at2"/>
<dbReference type="KEGG" id="bic:LMTR13_33405"/>
<dbReference type="Proteomes" id="UP000092839">
    <property type="component" value="Chromosome"/>
</dbReference>
<dbReference type="InterPro" id="IPR007439">
    <property type="entry name" value="Chemotax_Pase_CheZ"/>
</dbReference>
<dbReference type="AlphaFoldDB" id="A0A1B1UTD5"/>
<dbReference type="GO" id="GO:0009288">
    <property type="term" value="C:bacterial-type flagellum"/>
    <property type="evidence" value="ECO:0007669"/>
    <property type="project" value="InterPro"/>
</dbReference>
<dbReference type="GO" id="GO:0050920">
    <property type="term" value="P:regulation of chemotaxis"/>
    <property type="evidence" value="ECO:0007669"/>
    <property type="project" value="InterPro"/>
</dbReference>
<evidence type="ECO:0000313" key="1">
    <source>
        <dbReference type="EMBL" id="ANW06065.1"/>
    </source>
</evidence>
<gene>
    <name evidence="1" type="ORF">LMTR13_33405</name>
</gene>
<dbReference type="STRING" id="1274631.LMTR13_33405"/>
<dbReference type="SUPFAM" id="SSF75708">
    <property type="entry name" value="Chemotaxis phosphatase CheZ"/>
    <property type="match status" value="1"/>
</dbReference>
<organism evidence="1 2">
    <name type="scientific">Bradyrhizobium icense</name>
    <dbReference type="NCBI Taxonomy" id="1274631"/>
    <lineage>
        <taxon>Bacteria</taxon>
        <taxon>Pseudomonadati</taxon>
        <taxon>Pseudomonadota</taxon>
        <taxon>Alphaproteobacteria</taxon>
        <taxon>Hyphomicrobiales</taxon>
        <taxon>Nitrobacteraceae</taxon>
        <taxon>Bradyrhizobium</taxon>
    </lineage>
</organism>
<dbReference type="Gene3D" id="1.10.287.500">
    <property type="entry name" value="Helix hairpin bin"/>
    <property type="match status" value="1"/>
</dbReference>
<evidence type="ECO:0000313" key="2">
    <source>
        <dbReference type="Proteomes" id="UP000092839"/>
    </source>
</evidence>
<dbReference type="GO" id="GO:0003824">
    <property type="term" value="F:catalytic activity"/>
    <property type="evidence" value="ECO:0007669"/>
    <property type="project" value="InterPro"/>
</dbReference>